<dbReference type="Proteomes" id="UP001165489">
    <property type="component" value="Unassembled WGS sequence"/>
</dbReference>
<dbReference type="RefSeq" id="WP_241345959.1">
    <property type="nucleotide sequence ID" value="NZ_JAKZGP010000001.1"/>
</dbReference>
<accession>A0ABS9UW83</accession>
<dbReference type="PANTHER" id="PTHR39767:SF2">
    <property type="entry name" value="CHROMOSOME UNDETERMINED SCAFFOLD_1, WHOLE GENOME SHOTGUN SEQUENCE"/>
    <property type="match status" value="1"/>
</dbReference>
<comment type="caution">
    <text evidence="1">The sequence shown here is derived from an EMBL/GenBank/DDBJ whole genome shotgun (WGS) entry which is preliminary data.</text>
</comment>
<name>A0ABS9UW83_9BACT</name>
<protein>
    <submittedName>
        <fullName evidence="1">Uncharacterized protein</fullName>
    </submittedName>
</protein>
<proteinExistence type="predicted"/>
<organism evidence="1 2">
    <name type="scientific">Belliella filtrata</name>
    <dbReference type="NCBI Taxonomy" id="2923435"/>
    <lineage>
        <taxon>Bacteria</taxon>
        <taxon>Pseudomonadati</taxon>
        <taxon>Bacteroidota</taxon>
        <taxon>Cytophagia</taxon>
        <taxon>Cytophagales</taxon>
        <taxon>Cyclobacteriaceae</taxon>
        <taxon>Belliella</taxon>
    </lineage>
</organism>
<gene>
    <name evidence="1" type="ORF">MM239_01345</name>
</gene>
<reference evidence="1" key="1">
    <citation type="submission" date="2022-03" db="EMBL/GenBank/DDBJ databases">
        <title>De novo assembled genomes of Belliella spp. (Cyclobacteriaceae) strains.</title>
        <authorList>
            <person name="Szabo A."/>
            <person name="Korponai K."/>
            <person name="Felfoldi T."/>
        </authorList>
    </citation>
    <scope>NUCLEOTIDE SEQUENCE</scope>
    <source>
        <strain evidence="1">DSM 111904</strain>
    </source>
</reference>
<evidence type="ECO:0000313" key="2">
    <source>
        <dbReference type="Proteomes" id="UP001165489"/>
    </source>
</evidence>
<evidence type="ECO:0000313" key="1">
    <source>
        <dbReference type="EMBL" id="MCH7408025.1"/>
    </source>
</evidence>
<dbReference type="PANTHER" id="PTHR39767">
    <property type="entry name" value="CALCIUM/CALMODULIN-BINDING MEMBRANE PROTEIN PCM4-RELATED"/>
    <property type="match status" value="1"/>
</dbReference>
<sequence>MISSCEDRLRSEQMVYSNNFGQLDLRNFNNSRLFIFQNDTIMGFYNNEEVWVKIPDLPSHNAVKVTIEVLAHDSWDGNVEDGVSGPDFWYYKLDDQEVYRTTFSNTVCESTYCLRQSYPDEFPKQNFPKQGATQTNIPGLCALAGNPNGTTRYTITKTYPHSKNELKITMGDELKQTNAFEPLCDESWSIAKIEVSVLDIR</sequence>
<keyword evidence="2" id="KW-1185">Reference proteome</keyword>
<dbReference type="EMBL" id="JAKZGP010000001">
    <property type="protein sequence ID" value="MCH7408025.1"/>
    <property type="molecule type" value="Genomic_DNA"/>
</dbReference>